<accession>A0ABX1TQD5</accession>
<protein>
    <recommendedName>
        <fullName evidence="3">Right handed beta helix domain-containing protein</fullName>
    </recommendedName>
</protein>
<evidence type="ECO:0000313" key="1">
    <source>
        <dbReference type="EMBL" id="NMQ20234.1"/>
    </source>
</evidence>
<dbReference type="Proteomes" id="UP000760480">
    <property type="component" value="Unassembled WGS sequence"/>
</dbReference>
<dbReference type="RefSeq" id="WP_169249493.1">
    <property type="nucleotide sequence ID" value="NZ_SPMZ01000040.1"/>
</dbReference>
<proteinExistence type="predicted"/>
<dbReference type="InterPro" id="IPR011050">
    <property type="entry name" value="Pectin_lyase_fold/virulence"/>
</dbReference>
<evidence type="ECO:0000313" key="2">
    <source>
        <dbReference type="Proteomes" id="UP000760480"/>
    </source>
</evidence>
<reference evidence="1 2" key="1">
    <citation type="submission" date="2019-03" db="EMBL/GenBank/DDBJ databases">
        <title>Metabolic reconstructions from genomes of highly enriched 'Candidatus Accumulibacter' and 'Candidatus Competibacter' bioreactor populations.</title>
        <authorList>
            <person name="Annavajhala M.K."/>
            <person name="Welles L."/>
            <person name="Abbas B."/>
            <person name="Sorokin D."/>
            <person name="Park H."/>
            <person name="Van Loosdrecht M."/>
            <person name="Chandran K."/>
        </authorList>
    </citation>
    <scope>NUCLEOTIDE SEQUENCE [LARGE SCALE GENOMIC DNA]</scope>
    <source>
        <strain evidence="1 2">SBR_G</strain>
    </source>
</reference>
<keyword evidence="2" id="KW-1185">Reference proteome</keyword>
<dbReference type="EMBL" id="SPMZ01000040">
    <property type="protein sequence ID" value="NMQ20234.1"/>
    <property type="molecule type" value="Genomic_DNA"/>
</dbReference>
<comment type="caution">
    <text evidence="1">The sequence shown here is derived from an EMBL/GenBank/DDBJ whole genome shotgun (WGS) entry which is preliminary data.</text>
</comment>
<name>A0ABX1TQD5_9GAMM</name>
<dbReference type="SUPFAM" id="SSF51126">
    <property type="entry name" value="Pectin lyase-like"/>
    <property type="match status" value="1"/>
</dbReference>
<sequence>MNTKRIGMFVVLVLGFLYLVSMQAARAALMADLEGPANQQPVSGIGIIRGWAFSDSAGVWISQAALRIDGKDITAIPCCSVRADVQDAFPQFPAENTRNSGFGITFNYGNLTSGTHTIAVAIQDSSGAQFERTHTVTVVKAGDFSYIDQLDLNGASAERQGQDVVISGLRVRDKDSQQEQYVNARLHWFQNMQSLGLVETSTTAATQVMTPANKLKMPLAGKKVQATSAAASIQYAALESPNHGDTGSGIAVVRGWAVAPSDRSIQRVQLFVDGEPSMTIPCCSYRSDVASALPGEPNAANSGFGVTFNYGNLSVGVHSMTVEIEDSSGALRKFVRGILVRNPGDFSFLEQLDLGAAQVRIAGGQLVIEGALARDKATGKTAQRNLRFHWNTPAQAFTLTEESVQDATVADLTCKVDGDTSSLENLKRNPGPSGISLVELITAINRRTTSLGRVFVGFDREGSITCSDTIPEINVPISINGDIDGNGSPDIDIQGGKRERTFSINSSDVTIQQLYFRGADIYYEAINIDKHISDISNIAILNNKMTDVYHGFSVDPYNRLALSHLLISNNLISNEDDNDNVINIESSLDDQDHYENLIIANNNIENADINIDSSNNDSIIHGVNIIDNNIIGGIEIGTPALDIHSSTGTVFEGVIIGNSINKPNNDSICIIFRWHTTY</sequence>
<organism evidence="1 2">
    <name type="scientific">Candidatus Competibacter phosphatis</name>
    <dbReference type="NCBI Taxonomy" id="221280"/>
    <lineage>
        <taxon>Bacteria</taxon>
        <taxon>Pseudomonadati</taxon>
        <taxon>Pseudomonadota</taxon>
        <taxon>Gammaproteobacteria</taxon>
        <taxon>Candidatus Competibacteraceae</taxon>
        <taxon>Candidatus Competibacter</taxon>
    </lineage>
</organism>
<gene>
    <name evidence="1" type="ORF">E4P82_14105</name>
</gene>
<evidence type="ECO:0008006" key="3">
    <source>
        <dbReference type="Google" id="ProtNLM"/>
    </source>
</evidence>